<protein>
    <recommendedName>
        <fullName evidence="6">2',5' RNA ligase family</fullName>
    </recommendedName>
</protein>
<dbReference type="Proteomes" id="UP000092403">
    <property type="component" value="Unassembled WGS sequence"/>
</dbReference>
<evidence type="ECO:0000313" key="2">
    <source>
        <dbReference type="EMBL" id="KYC47663.1"/>
    </source>
</evidence>
<dbReference type="Gene3D" id="3.90.1140.10">
    <property type="entry name" value="Cyclic phosphodiesterase"/>
    <property type="match status" value="1"/>
</dbReference>
<proteinExistence type="predicted"/>
<evidence type="ECO:0000313" key="5">
    <source>
        <dbReference type="Proteomes" id="UP000092401"/>
    </source>
</evidence>
<gene>
    <name evidence="1" type="ORF">APG10_00796</name>
    <name evidence="2" type="ORF">APG11_00984</name>
    <name evidence="3" type="ORF">APG12_01034</name>
</gene>
<evidence type="ECO:0000313" key="4">
    <source>
        <dbReference type="Proteomes" id="UP000091929"/>
    </source>
</evidence>
<accession>A0A150ILE0</accession>
<evidence type="ECO:0000313" key="3">
    <source>
        <dbReference type="EMBL" id="KYC50124.1"/>
    </source>
</evidence>
<dbReference type="Proteomes" id="UP000092401">
    <property type="component" value="Unassembled WGS sequence"/>
</dbReference>
<accession>A0A150IZM2</accession>
<reference evidence="4 5" key="1">
    <citation type="journal article" date="2016" name="ISME J.">
        <title>Chasing the elusive Euryarchaeota class WSA2: genomes reveal a uniquely fastidious methyl-reducing methanogen.</title>
        <authorList>
            <person name="Nobu M.K."/>
            <person name="Narihiro T."/>
            <person name="Kuroda K."/>
            <person name="Mei R."/>
            <person name="Liu W.T."/>
        </authorList>
    </citation>
    <scope>NUCLEOTIDE SEQUENCE [LARGE SCALE GENOMIC DNA]</scope>
    <source>
        <strain evidence="1">B03fssc0709_Meth_Bin005</strain>
        <strain evidence="2">B15fssc0709_Meth_Bin003</strain>
        <strain evidence="3">BMIXfssc0709_Meth_Bin006</strain>
    </source>
</reference>
<evidence type="ECO:0000313" key="1">
    <source>
        <dbReference type="EMBL" id="KYC45494.1"/>
    </source>
</evidence>
<dbReference type="Pfam" id="PF13563">
    <property type="entry name" value="2_5_RNA_ligase2"/>
    <property type="match status" value="1"/>
</dbReference>
<dbReference type="EMBL" id="LNJC01000019">
    <property type="protein sequence ID" value="KYC50124.1"/>
    <property type="molecule type" value="Genomic_DNA"/>
</dbReference>
<comment type="caution">
    <text evidence="1">The sequence shown here is derived from an EMBL/GenBank/DDBJ whole genome shotgun (WGS) entry which is preliminary data.</text>
</comment>
<name>A0A150ILE0_9EURY</name>
<dbReference type="EMBL" id="LNGF01000019">
    <property type="protein sequence ID" value="KYC47663.1"/>
    <property type="molecule type" value="Genomic_DNA"/>
</dbReference>
<sequence length="174" mass="20398">MSLLVIAYPELKKKDHDWIQDLRNKYDVLYYDSVKPHFTFVFPVLTLKKKELISEIKEKSKGLKEIDFCLRSAVLNKDSFNDYWHVFLVPDEGFSNIIKTHDKFYSGKLKDELFLAIQFIPHLGVGNSTNANECKKLVVELNEKNFEIYGKIKKLSIVSYEDKKVEDLETIDLE</sequence>
<accession>A0A150IRQ2</accession>
<evidence type="ECO:0008006" key="6">
    <source>
        <dbReference type="Google" id="ProtNLM"/>
    </source>
</evidence>
<dbReference type="Proteomes" id="UP000091929">
    <property type="component" value="Unassembled WGS sequence"/>
</dbReference>
<organism evidence="1 5">
    <name type="scientific">Candidatus Methanofastidiosum methylothiophilum</name>
    <dbReference type="NCBI Taxonomy" id="1705564"/>
    <lineage>
        <taxon>Archaea</taxon>
        <taxon>Methanobacteriati</taxon>
        <taxon>Methanobacteriota</taxon>
        <taxon>Stenosarchaea group</taxon>
        <taxon>Candidatus Methanofastidiosia</taxon>
        <taxon>Candidatus Methanofastidiosales</taxon>
        <taxon>Candidatus Methanofastidiosaceae</taxon>
        <taxon>Candidatus Methanofastidiosum</taxon>
    </lineage>
</organism>
<dbReference type="EMBL" id="LNGE01000017">
    <property type="protein sequence ID" value="KYC45494.1"/>
    <property type="molecule type" value="Genomic_DNA"/>
</dbReference>
<dbReference type="AlphaFoldDB" id="A0A150ILE0"/>